<evidence type="ECO:0000256" key="6">
    <source>
        <dbReference type="ARBA" id="ARBA00023002"/>
    </source>
</evidence>
<dbReference type="InterPro" id="IPR049315">
    <property type="entry name" value="GDC-P_N"/>
</dbReference>
<sequence>MTQTLSQLENRGAFIDRHIGPDAQQQQEMLNTVGADSLNALIAQIVPKDIQLAMPPQVGDATTEFAALAELKAIAGLNKRFTSYIGMGYTPVHLPPVILRNMLENPGWYTAYTPYQPEVSQGRLEALLNFQQVTLDLTGMDIASASLLDEATAAAEAMAMAKRVSKLKNANRFFVAADVHPQTLDVVRTRAETFGFDIIVDNAEKVLDHQDVFGVLLQQVGTTGEVHDYSTLIGELKARNVIVSVAADFMALVMLTAPGKQGADIVFGSAQRFGVPMGYGGPHAAFFGAKDEFKRSMPGRIIGVSRDAAGNTALRMAMQTREQHIRREKANSNICTSQVLLANIASLYAVFHGPEGLKRIASRIHRFTDILAAGLQKGGLKLRHAHWFDTLCVEATDKAAVLARAEAAQINLRSDVLNAVGITLNEATTRDDIATLFNVLLGDDHGLDIDGLDKEVALDSRSVPQAMLRDDAILTHPVFNRYHSETEMMRYMHSLERKDLALNQAMIPLGSCTMKLNAAAEMIPITWPEFAELHPFCPADQAEGYHQMIGQLSDWLVKLTGYDALCMQPNSGAQGEYAGLLAIRRYHESRNEGHRDICLIPSSAHGTNPASAQMASMQVVVVACDKQGNIDLTDLRAKAEQAGEKLSCIMVTYPSTHGVYEETIRDVCDIVHQYGGQVYLDGANMNAQVGITTPGYIGADVSHLNLHKTFCIPHGGGGPGMGPIGVKAHLAPFVPGHSVVQIEGMLTRQGAVSAAPFGSASILPISWMYIRMMGAEGLKKASQVAILNANYIASRLQSAYPVLYTGRDGRVAHECILDIRPLKETTGISELDIAKRLIDYGFHAPTMSFPVAGTLMVEPTESESKVELDRFIDAMLAIRTEIDRVAKGEWPAEDNPLVNAPHTQKELVGEWDHSYTRELAAFPAGFDNKYWPTVKRLDDVYGDRNLFCSCVPMSEYQ</sequence>
<dbReference type="CDD" id="cd00613">
    <property type="entry name" value="GDC-P"/>
    <property type="match status" value="2"/>
</dbReference>
<protein>
    <recommendedName>
        <fullName evidence="8">Glycine dehydrogenase (decarboxylating)</fullName>
        <ecNumber evidence="8">1.4.4.2</ecNumber>
    </recommendedName>
    <alternativeName>
        <fullName evidence="8">Glycine cleavage system P-protein</fullName>
    </alternativeName>
    <alternativeName>
        <fullName evidence="8">Glycine decarboxylase</fullName>
    </alternativeName>
    <alternativeName>
        <fullName evidence="8">Glycine dehydrogenase (aminomethyl-transferring)</fullName>
    </alternativeName>
</protein>
<evidence type="ECO:0000259" key="9">
    <source>
        <dbReference type="Pfam" id="PF02347"/>
    </source>
</evidence>
<keyword evidence="6 8" id="KW-0560">Oxidoreductase</keyword>
<dbReference type="EC" id="1.4.4.2" evidence="8"/>
<dbReference type="PANTHER" id="PTHR11773:SF13">
    <property type="entry name" value="GLYCINE DEHYDROGENASE (DECARBOXYLATING)"/>
    <property type="match status" value="1"/>
</dbReference>
<dbReference type="NCBIfam" id="NF003346">
    <property type="entry name" value="PRK04366.1"/>
    <property type="match status" value="1"/>
</dbReference>
<dbReference type="InterPro" id="IPR015424">
    <property type="entry name" value="PyrdxlP-dep_Trfase"/>
</dbReference>
<proteinExistence type="inferred from homology"/>
<keyword evidence="12" id="KW-1185">Reference proteome</keyword>
<evidence type="ECO:0000256" key="4">
    <source>
        <dbReference type="ARBA" id="ARBA00011690"/>
    </source>
</evidence>
<feature type="domain" description="Glycine cleavage system P-protein N-terminal" evidence="9">
    <location>
        <begin position="461"/>
        <end position="739"/>
    </location>
</feature>
<dbReference type="Proteomes" id="UP001156318">
    <property type="component" value="Chromosome"/>
</dbReference>
<accession>A0ABY6JF33</accession>
<comment type="function">
    <text evidence="2 8">The glycine cleavage system catalyzes the degradation of glycine. The P protein binds the alpha-amino group of glycine through its pyridoxal phosphate cofactor; CO(2) is released and the remaining methylamine moiety is then transferred to the lipoamide cofactor of the H protein.</text>
</comment>
<evidence type="ECO:0000313" key="11">
    <source>
        <dbReference type="EMBL" id="UYU31349.1"/>
    </source>
</evidence>
<feature type="domain" description="Glycine cleavage system P-protein N-terminal" evidence="9">
    <location>
        <begin position="16"/>
        <end position="440"/>
    </location>
</feature>
<dbReference type="Gene3D" id="3.40.640.10">
    <property type="entry name" value="Type I PLP-dependent aspartate aminotransferase-like (Major domain)"/>
    <property type="match status" value="2"/>
</dbReference>
<dbReference type="Pfam" id="PF02347">
    <property type="entry name" value="GDC-P"/>
    <property type="match status" value="2"/>
</dbReference>
<dbReference type="RefSeq" id="WP_264384781.1">
    <property type="nucleotide sequence ID" value="NZ_CP074352.1"/>
</dbReference>
<evidence type="ECO:0000259" key="10">
    <source>
        <dbReference type="Pfam" id="PF21478"/>
    </source>
</evidence>
<comment type="subunit">
    <text evidence="4 8">The glycine cleavage system is composed of four proteins: P, T, L and H.</text>
</comment>
<comment type="cofactor">
    <cofactor evidence="1 8">
        <name>pyridoxal 5'-phosphate</name>
        <dbReference type="ChEBI" id="CHEBI:597326"/>
    </cofactor>
</comment>
<dbReference type="PANTHER" id="PTHR11773">
    <property type="entry name" value="GLYCINE DEHYDROGENASE, DECARBOXYLATING"/>
    <property type="match status" value="1"/>
</dbReference>
<organism evidence="11 12">
    <name type="scientific">Siccibacter colletis</name>
    <dbReference type="NCBI Taxonomy" id="1505757"/>
    <lineage>
        <taxon>Bacteria</taxon>
        <taxon>Pseudomonadati</taxon>
        <taxon>Pseudomonadota</taxon>
        <taxon>Gammaproteobacteria</taxon>
        <taxon>Enterobacterales</taxon>
        <taxon>Enterobacteriaceae</taxon>
        <taxon>Siccibacter</taxon>
    </lineage>
</organism>
<feature type="domain" description="Glycine dehydrogenase C-terminal" evidence="10">
    <location>
        <begin position="781"/>
        <end position="902"/>
    </location>
</feature>
<dbReference type="InterPro" id="IPR003437">
    <property type="entry name" value="GcvP"/>
</dbReference>
<dbReference type="GO" id="GO:0004375">
    <property type="term" value="F:glycine dehydrogenase (decarboxylating) activity"/>
    <property type="evidence" value="ECO:0007669"/>
    <property type="project" value="UniProtKB-EC"/>
</dbReference>
<feature type="modified residue" description="N6-(pyridoxal phosphate)lysine" evidence="8">
    <location>
        <position position="708"/>
    </location>
</feature>
<dbReference type="InterPro" id="IPR015422">
    <property type="entry name" value="PyrdxlP-dep_Trfase_small"/>
</dbReference>
<name>A0ABY6JF33_9ENTR</name>
<evidence type="ECO:0000313" key="12">
    <source>
        <dbReference type="Proteomes" id="UP001156318"/>
    </source>
</evidence>
<gene>
    <name evidence="8 11" type="primary">gcvP</name>
    <name evidence="11" type="ORF">KFZ77_16155</name>
</gene>
<dbReference type="HAMAP" id="MF_00711">
    <property type="entry name" value="GcvP"/>
    <property type="match status" value="1"/>
</dbReference>
<dbReference type="InterPro" id="IPR020581">
    <property type="entry name" value="GDC_P"/>
</dbReference>
<evidence type="ECO:0000256" key="3">
    <source>
        <dbReference type="ARBA" id="ARBA00010756"/>
    </source>
</evidence>
<dbReference type="EMBL" id="CP074352">
    <property type="protein sequence ID" value="UYU31349.1"/>
    <property type="molecule type" value="Genomic_DNA"/>
</dbReference>
<comment type="similarity">
    <text evidence="3 8">Belongs to the GcvP family.</text>
</comment>
<keyword evidence="5 8" id="KW-0663">Pyridoxal phosphate</keyword>
<evidence type="ECO:0000256" key="5">
    <source>
        <dbReference type="ARBA" id="ARBA00022898"/>
    </source>
</evidence>
<evidence type="ECO:0000256" key="8">
    <source>
        <dbReference type="HAMAP-Rule" id="MF_00711"/>
    </source>
</evidence>
<dbReference type="SUPFAM" id="SSF53383">
    <property type="entry name" value="PLP-dependent transferases"/>
    <property type="match status" value="2"/>
</dbReference>
<dbReference type="Pfam" id="PF21478">
    <property type="entry name" value="GcvP2_C"/>
    <property type="match status" value="1"/>
</dbReference>
<comment type="catalytic activity">
    <reaction evidence="7 8">
        <text>N(6)-[(R)-lipoyl]-L-lysyl-[glycine-cleavage complex H protein] + glycine + H(+) = N(6)-[(R)-S(8)-aminomethyldihydrolipoyl]-L-lysyl-[glycine-cleavage complex H protein] + CO2</text>
        <dbReference type="Rhea" id="RHEA:24304"/>
        <dbReference type="Rhea" id="RHEA-COMP:10494"/>
        <dbReference type="Rhea" id="RHEA-COMP:10495"/>
        <dbReference type="ChEBI" id="CHEBI:15378"/>
        <dbReference type="ChEBI" id="CHEBI:16526"/>
        <dbReference type="ChEBI" id="CHEBI:57305"/>
        <dbReference type="ChEBI" id="CHEBI:83099"/>
        <dbReference type="ChEBI" id="CHEBI:83143"/>
        <dbReference type="EC" id="1.4.4.2"/>
    </reaction>
</comment>
<dbReference type="InterPro" id="IPR015421">
    <property type="entry name" value="PyrdxlP-dep_Trfase_major"/>
</dbReference>
<evidence type="ECO:0000256" key="2">
    <source>
        <dbReference type="ARBA" id="ARBA00003788"/>
    </source>
</evidence>
<evidence type="ECO:0000256" key="1">
    <source>
        <dbReference type="ARBA" id="ARBA00001933"/>
    </source>
</evidence>
<dbReference type="Gene3D" id="3.90.1150.10">
    <property type="entry name" value="Aspartate Aminotransferase, domain 1"/>
    <property type="match status" value="2"/>
</dbReference>
<dbReference type="InterPro" id="IPR049316">
    <property type="entry name" value="GDC-P_C"/>
</dbReference>
<evidence type="ECO:0000256" key="7">
    <source>
        <dbReference type="ARBA" id="ARBA00049026"/>
    </source>
</evidence>
<reference evidence="11 12" key="1">
    <citation type="submission" date="2021-05" db="EMBL/GenBank/DDBJ databases">
        <title>Isolation, identification, and the growth promoting effects of Pantoea dispersa strain YSD J2 from the aboveground leaves of Cyperus esculentus L.Var. Sativus.</title>
        <authorList>
            <person name="Wang S."/>
            <person name="Tang X.M."/>
            <person name="Huang Y.N."/>
        </authorList>
    </citation>
    <scope>NUCLEOTIDE SEQUENCE [LARGE SCALE GENOMIC DNA]</scope>
    <source>
        <strain evidence="12">YSD YN2</strain>
    </source>
</reference>
<dbReference type="NCBIfam" id="TIGR00461">
    <property type="entry name" value="gcvP"/>
    <property type="match status" value="1"/>
</dbReference>